<keyword evidence="2" id="KW-0238">DNA-binding</keyword>
<dbReference type="InterPro" id="IPR018490">
    <property type="entry name" value="cNMP-bd_dom_sf"/>
</dbReference>
<dbReference type="SMART" id="SM00419">
    <property type="entry name" value="HTH_CRP"/>
    <property type="match status" value="1"/>
</dbReference>
<dbReference type="Pfam" id="PF00027">
    <property type="entry name" value="cNMP_binding"/>
    <property type="match status" value="1"/>
</dbReference>
<dbReference type="CDD" id="cd00038">
    <property type="entry name" value="CAP_ED"/>
    <property type="match status" value="1"/>
</dbReference>
<evidence type="ECO:0000256" key="2">
    <source>
        <dbReference type="ARBA" id="ARBA00023125"/>
    </source>
</evidence>
<keyword evidence="1" id="KW-0805">Transcription regulation</keyword>
<dbReference type="InterPro" id="IPR036390">
    <property type="entry name" value="WH_DNA-bd_sf"/>
</dbReference>
<dbReference type="InterPro" id="IPR012318">
    <property type="entry name" value="HTH_CRP"/>
</dbReference>
<evidence type="ECO:0000256" key="3">
    <source>
        <dbReference type="ARBA" id="ARBA00023163"/>
    </source>
</evidence>
<dbReference type="RefSeq" id="WP_281043466.1">
    <property type="nucleotide sequence ID" value="NZ_JARYGZ010000001.1"/>
</dbReference>
<protein>
    <submittedName>
        <fullName evidence="5">Crp/Fnr family transcriptional regulator</fullName>
    </submittedName>
</protein>
<comment type="caution">
    <text evidence="5">The sequence shown here is derived from an EMBL/GenBank/DDBJ whole genome shotgun (WGS) entry which is preliminary data.</text>
</comment>
<evidence type="ECO:0000313" key="5">
    <source>
        <dbReference type="EMBL" id="MDH7638151.1"/>
    </source>
</evidence>
<dbReference type="Proteomes" id="UP001160625">
    <property type="component" value="Unassembled WGS sequence"/>
</dbReference>
<dbReference type="InterPro" id="IPR036388">
    <property type="entry name" value="WH-like_DNA-bd_sf"/>
</dbReference>
<feature type="domain" description="HTH crp-type" evidence="4">
    <location>
        <begin position="143"/>
        <end position="217"/>
    </location>
</feature>
<proteinExistence type="predicted"/>
<name>A0ABT6N1C3_9SPHN</name>
<evidence type="ECO:0000256" key="1">
    <source>
        <dbReference type="ARBA" id="ARBA00023015"/>
    </source>
</evidence>
<sequence length="250" mass="28658">MELFLRNRTIAVLTEQERDRLEQSVAERRRMPARATLLDRGEHLRQSTMLVQGFMIRYIDDSEGRRQIVAFHVPGDFVDLHAFPLHVLDHSIATLTQVEIGIVPHTTLKRLTGEDPDLAQKLWGSTLLDAAMHREWLFRLGRLDAVGRVAHFFSETNARLEAIGYSDGTSFQLPINQTDLSEITGLTAIHVNRVLRMLREEKICTFRSSRVEIADLPRLQQIGQFDPTYLYLKNRSPDPEGRLGKESSDE</sequence>
<dbReference type="PROSITE" id="PS51063">
    <property type="entry name" value="HTH_CRP_2"/>
    <property type="match status" value="1"/>
</dbReference>
<organism evidence="5 6">
    <name type="scientific">Sphingomonas oryzagri</name>
    <dbReference type="NCBI Taxonomy" id="3042314"/>
    <lineage>
        <taxon>Bacteria</taxon>
        <taxon>Pseudomonadati</taxon>
        <taxon>Pseudomonadota</taxon>
        <taxon>Alphaproteobacteria</taxon>
        <taxon>Sphingomonadales</taxon>
        <taxon>Sphingomonadaceae</taxon>
        <taxon>Sphingomonas</taxon>
    </lineage>
</organism>
<keyword evidence="3" id="KW-0804">Transcription</keyword>
<dbReference type="Gene3D" id="2.60.120.10">
    <property type="entry name" value="Jelly Rolls"/>
    <property type="match status" value="1"/>
</dbReference>
<dbReference type="SUPFAM" id="SSF46785">
    <property type="entry name" value="Winged helix' DNA-binding domain"/>
    <property type="match status" value="1"/>
</dbReference>
<dbReference type="InterPro" id="IPR000595">
    <property type="entry name" value="cNMP-bd_dom"/>
</dbReference>
<reference evidence="5" key="1">
    <citation type="submission" date="2023-04" db="EMBL/GenBank/DDBJ databases">
        <title>Sphingomonas sp. MAHUQ-71 isolated from rice field.</title>
        <authorList>
            <person name="Huq M.A."/>
        </authorList>
    </citation>
    <scope>NUCLEOTIDE SEQUENCE</scope>
    <source>
        <strain evidence="5">MAHUQ-71</strain>
    </source>
</reference>
<keyword evidence="6" id="KW-1185">Reference proteome</keyword>
<gene>
    <name evidence="5" type="ORF">QGN17_05365</name>
</gene>
<dbReference type="EMBL" id="JARYGZ010000001">
    <property type="protein sequence ID" value="MDH7638151.1"/>
    <property type="molecule type" value="Genomic_DNA"/>
</dbReference>
<dbReference type="Gene3D" id="1.10.10.10">
    <property type="entry name" value="Winged helix-like DNA-binding domain superfamily/Winged helix DNA-binding domain"/>
    <property type="match status" value="1"/>
</dbReference>
<accession>A0ABT6N1C3</accession>
<dbReference type="Pfam" id="PF13545">
    <property type="entry name" value="HTH_Crp_2"/>
    <property type="match status" value="1"/>
</dbReference>
<evidence type="ECO:0000259" key="4">
    <source>
        <dbReference type="PROSITE" id="PS51063"/>
    </source>
</evidence>
<dbReference type="SUPFAM" id="SSF51206">
    <property type="entry name" value="cAMP-binding domain-like"/>
    <property type="match status" value="1"/>
</dbReference>
<dbReference type="InterPro" id="IPR014710">
    <property type="entry name" value="RmlC-like_jellyroll"/>
</dbReference>
<evidence type="ECO:0000313" key="6">
    <source>
        <dbReference type="Proteomes" id="UP001160625"/>
    </source>
</evidence>